<evidence type="ECO:0000313" key="3">
    <source>
        <dbReference type="Proteomes" id="UP000051442"/>
    </source>
</evidence>
<dbReference type="EMBL" id="AYZM01000048">
    <property type="protein sequence ID" value="KRN26036.1"/>
    <property type="molecule type" value="Genomic_DNA"/>
</dbReference>
<dbReference type="Proteomes" id="UP000051442">
    <property type="component" value="Unassembled WGS sequence"/>
</dbReference>
<organism evidence="2 3">
    <name type="scientific">Secundilactobacillus similis DSM 23365 = JCM 2765</name>
    <dbReference type="NCBI Taxonomy" id="1423804"/>
    <lineage>
        <taxon>Bacteria</taxon>
        <taxon>Bacillati</taxon>
        <taxon>Bacillota</taxon>
        <taxon>Bacilli</taxon>
        <taxon>Lactobacillales</taxon>
        <taxon>Lactobacillaceae</taxon>
        <taxon>Secundilactobacillus</taxon>
    </lineage>
</organism>
<proteinExistence type="predicted"/>
<dbReference type="AlphaFoldDB" id="A0A0R2FNX9"/>
<feature type="compositionally biased region" description="Polar residues" evidence="1">
    <location>
        <begin position="616"/>
        <end position="627"/>
    </location>
</feature>
<dbReference type="PATRIC" id="fig|1423804.4.peg.3441"/>
<dbReference type="STRING" id="1423804.FD14_GL003205"/>
<feature type="region of interest" description="Disordered" evidence="1">
    <location>
        <begin position="608"/>
        <end position="627"/>
    </location>
</feature>
<comment type="caution">
    <text evidence="2">The sequence shown here is derived from an EMBL/GenBank/DDBJ whole genome shotgun (WGS) entry which is preliminary data.</text>
</comment>
<reference evidence="2 3" key="1">
    <citation type="journal article" date="2015" name="Genome Announc.">
        <title>Expanding the biotechnology potential of lactobacilli through comparative genomics of 213 strains and associated genera.</title>
        <authorList>
            <person name="Sun Z."/>
            <person name="Harris H.M."/>
            <person name="McCann A."/>
            <person name="Guo C."/>
            <person name="Argimon S."/>
            <person name="Zhang W."/>
            <person name="Yang X."/>
            <person name="Jeffery I.B."/>
            <person name="Cooney J.C."/>
            <person name="Kagawa T.F."/>
            <person name="Liu W."/>
            <person name="Song Y."/>
            <person name="Salvetti E."/>
            <person name="Wrobel A."/>
            <person name="Rasinkangas P."/>
            <person name="Parkhill J."/>
            <person name="Rea M.C."/>
            <person name="O'Sullivan O."/>
            <person name="Ritari J."/>
            <person name="Douillard F.P."/>
            <person name="Paul Ross R."/>
            <person name="Yang R."/>
            <person name="Briner A.E."/>
            <person name="Felis G.E."/>
            <person name="de Vos W.M."/>
            <person name="Barrangou R."/>
            <person name="Klaenhammer T.R."/>
            <person name="Caufield P.W."/>
            <person name="Cui Y."/>
            <person name="Zhang H."/>
            <person name="O'Toole P.W."/>
        </authorList>
    </citation>
    <scope>NUCLEOTIDE SEQUENCE [LARGE SCALE GENOMIC DNA]</scope>
    <source>
        <strain evidence="2 3">DSM 23365</strain>
    </source>
</reference>
<name>A0A0R2FNX9_9LACO</name>
<dbReference type="NCBIfam" id="TIGR01863">
    <property type="entry name" value="cas_Csd1"/>
    <property type="match status" value="1"/>
</dbReference>
<evidence type="ECO:0008006" key="4">
    <source>
        <dbReference type="Google" id="ProtNLM"/>
    </source>
</evidence>
<protein>
    <recommendedName>
        <fullName evidence="4">CRISPR-associated protein, Csd1 family</fullName>
    </recommendedName>
</protein>
<dbReference type="InterPro" id="IPR010144">
    <property type="entry name" value="CRISPR-assoc_prot_Csd1-typ"/>
</dbReference>
<dbReference type="Pfam" id="PF09709">
    <property type="entry name" value="Cas_Csd1"/>
    <property type="match status" value="1"/>
</dbReference>
<accession>A0A0R2FNX9</accession>
<gene>
    <name evidence="2" type="ORF">FD14_GL003205</name>
</gene>
<evidence type="ECO:0000313" key="2">
    <source>
        <dbReference type="EMBL" id="KRN26036.1"/>
    </source>
</evidence>
<keyword evidence="3" id="KW-1185">Reference proteome</keyword>
<sequence>MTIFQDLVKVYDNNQSMVGKFELDNFDKPYTLLPASHVSVGVQLEVTLSLQGEFIMVSEVSKDDSTTVIPATIKSANRASAPEAHPLQDKIKYVAGDYAEYAPTDKKAPVFRELYIKLLGEWAKSAQTNPKIQAVFKYQQQNRLLQDLIKAGEIELAKNGQLSSKDKDLFVRFNVKEQDPKAPVIWQDQTMFQSWIDFYATKLAVEQPVDIDYLSGEKVPTTKLNEKNINPATSGAKLISANDSANFTYRGIFHDDEFYSAGYESSQKMAHALKWLIQRQGLKSDTRVFVFWTDESDENQKVAKATGAVYSGSALLQSLVKKKKIEDKPQTGEAVAQSYNSRLLGYVDELSGNGTIHAMFLDAATTGRMATVYYNSMVGGTFKKNLEMWGNNCSLQINSQTVWTPSARRLVQSAYTNGRGGQRADIILKRALSQLMISIINGQAISEDLLRALFRKLIHPQGYDSLKQWQNDLFNYTAAYHYNVHLKGGGTMGLDRNETDRSYLFGRLLAIADRIENSAVYRKQQRNDNVSERLTTAYRFMTNFAEQPGTTWKRIYLSVVRSYLGTLSGGSQAYYENEVNTILDALGNGNSDEPLSMRFLTGFAQQHVADKENSKTKSNAKNESQEG</sequence>
<evidence type="ECO:0000256" key="1">
    <source>
        <dbReference type="SAM" id="MobiDB-lite"/>
    </source>
</evidence>
<dbReference type="OrthoDB" id="5389988at2"/>
<dbReference type="RefSeq" id="WP_054737509.1">
    <property type="nucleotide sequence ID" value="NZ_AYZM01000048.1"/>
</dbReference>